<dbReference type="AlphaFoldDB" id="A0A6A4HTV6"/>
<keyword evidence="2" id="KW-1185">Reference proteome</keyword>
<gene>
    <name evidence="1" type="ORF">BT96DRAFT_918958</name>
</gene>
<feature type="non-terminal residue" evidence="1">
    <location>
        <position position="75"/>
    </location>
</feature>
<reference evidence="1" key="1">
    <citation type="journal article" date="2019" name="Environ. Microbiol.">
        <title>Fungal ecological strategies reflected in gene transcription - a case study of two litter decomposers.</title>
        <authorList>
            <person name="Barbi F."/>
            <person name="Kohler A."/>
            <person name="Barry K."/>
            <person name="Baskaran P."/>
            <person name="Daum C."/>
            <person name="Fauchery L."/>
            <person name="Ihrmark K."/>
            <person name="Kuo A."/>
            <person name="LaButti K."/>
            <person name="Lipzen A."/>
            <person name="Morin E."/>
            <person name="Grigoriev I.V."/>
            <person name="Henrissat B."/>
            <person name="Lindahl B."/>
            <person name="Martin F."/>
        </authorList>
    </citation>
    <scope>NUCLEOTIDE SEQUENCE</scope>
    <source>
        <strain evidence="1">JB14</strain>
    </source>
</reference>
<evidence type="ECO:0000313" key="1">
    <source>
        <dbReference type="EMBL" id="KAE9401221.1"/>
    </source>
</evidence>
<organism evidence="1 2">
    <name type="scientific">Gymnopus androsaceus JB14</name>
    <dbReference type="NCBI Taxonomy" id="1447944"/>
    <lineage>
        <taxon>Eukaryota</taxon>
        <taxon>Fungi</taxon>
        <taxon>Dikarya</taxon>
        <taxon>Basidiomycota</taxon>
        <taxon>Agaricomycotina</taxon>
        <taxon>Agaricomycetes</taxon>
        <taxon>Agaricomycetidae</taxon>
        <taxon>Agaricales</taxon>
        <taxon>Marasmiineae</taxon>
        <taxon>Omphalotaceae</taxon>
        <taxon>Gymnopus</taxon>
    </lineage>
</organism>
<name>A0A6A4HTV6_9AGAR</name>
<dbReference type="Proteomes" id="UP000799118">
    <property type="component" value="Unassembled WGS sequence"/>
</dbReference>
<accession>A0A6A4HTV6</accession>
<sequence length="75" mass="8562">MFSGYENGICDQLITEEDFTASSLEEIEPIHRQEPRVACSSESPDKEIWDIAREHPDADFILPPPLRKIHSGRPL</sequence>
<protein>
    <submittedName>
        <fullName evidence="1">Uncharacterized protein</fullName>
    </submittedName>
</protein>
<proteinExistence type="predicted"/>
<dbReference type="EMBL" id="ML769448">
    <property type="protein sequence ID" value="KAE9401221.1"/>
    <property type="molecule type" value="Genomic_DNA"/>
</dbReference>
<evidence type="ECO:0000313" key="2">
    <source>
        <dbReference type="Proteomes" id="UP000799118"/>
    </source>
</evidence>